<reference evidence="1" key="1">
    <citation type="submission" date="2022-08" db="EMBL/GenBank/DDBJ databases">
        <authorList>
            <person name="Gutierrez-Valencia J."/>
        </authorList>
    </citation>
    <scope>NUCLEOTIDE SEQUENCE</scope>
</reference>
<keyword evidence="2" id="KW-1185">Reference proteome</keyword>
<evidence type="ECO:0000313" key="1">
    <source>
        <dbReference type="EMBL" id="CAI0475944.1"/>
    </source>
</evidence>
<protein>
    <submittedName>
        <fullName evidence="1">Uncharacterized protein</fullName>
    </submittedName>
</protein>
<dbReference type="EMBL" id="CAMGYJ010000009">
    <property type="protein sequence ID" value="CAI0475944.1"/>
    <property type="molecule type" value="Genomic_DNA"/>
</dbReference>
<dbReference type="Proteomes" id="UP001154282">
    <property type="component" value="Unassembled WGS sequence"/>
</dbReference>
<gene>
    <name evidence="1" type="ORF">LITE_LOCUS40587</name>
</gene>
<comment type="caution">
    <text evidence="1">The sequence shown here is derived from an EMBL/GenBank/DDBJ whole genome shotgun (WGS) entry which is preliminary data.</text>
</comment>
<accession>A0AAV0PXM0</accession>
<dbReference type="AlphaFoldDB" id="A0AAV0PXM0"/>
<name>A0AAV0PXM0_9ROSI</name>
<proteinExistence type="predicted"/>
<sequence length="48" mass="5386">MLLNLRSIWASILLPTTDGPPPSVSVRPSFLPAGRYMAGRREWILMMS</sequence>
<organism evidence="1 2">
    <name type="scientific">Linum tenue</name>
    <dbReference type="NCBI Taxonomy" id="586396"/>
    <lineage>
        <taxon>Eukaryota</taxon>
        <taxon>Viridiplantae</taxon>
        <taxon>Streptophyta</taxon>
        <taxon>Embryophyta</taxon>
        <taxon>Tracheophyta</taxon>
        <taxon>Spermatophyta</taxon>
        <taxon>Magnoliopsida</taxon>
        <taxon>eudicotyledons</taxon>
        <taxon>Gunneridae</taxon>
        <taxon>Pentapetalae</taxon>
        <taxon>rosids</taxon>
        <taxon>fabids</taxon>
        <taxon>Malpighiales</taxon>
        <taxon>Linaceae</taxon>
        <taxon>Linum</taxon>
    </lineage>
</organism>
<evidence type="ECO:0000313" key="2">
    <source>
        <dbReference type="Proteomes" id="UP001154282"/>
    </source>
</evidence>